<dbReference type="SUPFAM" id="SSF51735">
    <property type="entry name" value="NAD(P)-binding Rossmann-fold domains"/>
    <property type="match status" value="1"/>
</dbReference>
<comment type="pathway">
    <text evidence="3">Cofactor biosynthesis; ubiquinone biosynthesis.</text>
</comment>
<dbReference type="InterPro" id="IPR037397">
    <property type="entry name" value="RTN4IP1"/>
</dbReference>
<evidence type="ECO:0000313" key="19">
    <source>
        <dbReference type="EMBL" id="RUS90443.1"/>
    </source>
</evidence>
<evidence type="ECO:0000256" key="5">
    <source>
        <dbReference type="ARBA" id="ARBA00022741"/>
    </source>
</evidence>
<keyword evidence="5" id="KW-0547">Nucleotide-binding</keyword>
<keyword evidence="12" id="KW-0472">Membrane</keyword>
<evidence type="ECO:0000256" key="13">
    <source>
        <dbReference type="ARBA" id="ARBA00050485"/>
    </source>
</evidence>
<dbReference type="GO" id="GO:0007399">
    <property type="term" value="P:nervous system development"/>
    <property type="evidence" value="ECO:0007669"/>
    <property type="project" value="UniProtKB-KW"/>
</dbReference>
<evidence type="ECO:0000256" key="4">
    <source>
        <dbReference type="ARBA" id="ARBA00010371"/>
    </source>
</evidence>
<dbReference type="GO" id="GO:0008270">
    <property type="term" value="F:zinc ion binding"/>
    <property type="evidence" value="ECO:0007669"/>
    <property type="project" value="InterPro"/>
</dbReference>
<dbReference type="PANTHER" id="PTHR11695">
    <property type="entry name" value="ALCOHOL DEHYDROGENASE RELATED"/>
    <property type="match status" value="1"/>
</dbReference>
<dbReference type="GO" id="GO:0005759">
    <property type="term" value="C:mitochondrial matrix"/>
    <property type="evidence" value="ECO:0007669"/>
    <property type="project" value="UniProtKB-SubCell"/>
</dbReference>
<proteinExistence type="inferred from homology"/>
<protein>
    <recommendedName>
        <fullName evidence="17">NAD(P)H oxidoreductase RTN4IP1, mitochondrial</fullName>
    </recommendedName>
</protein>
<evidence type="ECO:0000259" key="18">
    <source>
        <dbReference type="SMART" id="SM00829"/>
    </source>
</evidence>
<dbReference type="PANTHER" id="PTHR11695:SF294">
    <property type="entry name" value="RETICULON-4-INTERACTING PROTEIN 1, MITOCHONDRIAL"/>
    <property type="match status" value="1"/>
</dbReference>
<comment type="caution">
    <text evidence="19">The sequence shown here is derived from an EMBL/GenBank/DDBJ whole genome shotgun (WGS) entry which is preliminary data.</text>
</comment>
<evidence type="ECO:0000256" key="3">
    <source>
        <dbReference type="ARBA" id="ARBA00004749"/>
    </source>
</evidence>
<keyword evidence="20" id="KW-1185">Reference proteome</keyword>
<evidence type="ECO:0000256" key="16">
    <source>
        <dbReference type="ARBA" id="ARBA00051220"/>
    </source>
</evidence>
<evidence type="ECO:0000256" key="15">
    <source>
        <dbReference type="ARBA" id="ARBA00051102"/>
    </source>
</evidence>
<keyword evidence="11" id="KW-0496">Mitochondrion</keyword>
<dbReference type="OrthoDB" id="48317at2759"/>
<keyword evidence="9" id="KW-0809">Transit peptide</keyword>
<accession>A0A433U9G1</accession>
<evidence type="ECO:0000313" key="20">
    <source>
        <dbReference type="Proteomes" id="UP000271974"/>
    </source>
</evidence>
<dbReference type="InterPro" id="IPR013154">
    <property type="entry name" value="ADH-like_N"/>
</dbReference>
<organism evidence="19 20">
    <name type="scientific">Elysia chlorotica</name>
    <name type="common">Eastern emerald elysia</name>
    <name type="synonym">Sea slug</name>
    <dbReference type="NCBI Taxonomy" id="188477"/>
    <lineage>
        <taxon>Eukaryota</taxon>
        <taxon>Metazoa</taxon>
        <taxon>Spiralia</taxon>
        <taxon>Lophotrochozoa</taxon>
        <taxon>Mollusca</taxon>
        <taxon>Gastropoda</taxon>
        <taxon>Heterobranchia</taxon>
        <taxon>Euthyneura</taxon>
        <taxon>Panpulmonata</taxon>
        <taxon>Sacoglossa</taxon>
        <taxon>Placobranchoidea</taxon>
        <taxon>Plakobranchidae</taxon>
        <taxon>Elysia</taxon>
    </lineage>
</organism>
<comment type="catalytic activity">
    <reaction evidence="14">
        <text>a 3-demethylubiquinone + NADH + 2 H(+) = a 3-demethylubiquinol + NAD(+)</text>
        <dbReference type="Rhea" id="RHEA:83235"/>
        <dbReference type="Rhea" id="RHEA-COMP:10914"/>
        <dbReference type="Rhea" id="RHEA-COMP:19654"/>
        <dbReference type="ChEBI" id="CHEBI:15378"/>
        <dbReference type="ChEBI" id="CHEBI:57540"/>
        <dbReference type="ChEBI" id="CHEBI:57945"/>
        <dbReference type="ChEBI" id="CHEBI:84422"/>
        <dbReference type="ChEBI" id="CHEBI:231825"/>
    </reaction>
</comment>
<evidence type="ECO:0000256" key="11">
    <source>
        <dbReference type="ARBA" id="ARBA00023128"/>
    </source>
</evidence>
<dbReference type="SUPFAM" id="SSF50129">
    <property type="entry name" value="GroES-like"/>
    <property type="match status" value="1"/>
</dbReference>
<gene>
    <name evidence="19" type="ORF">EGW08_001784</name>
</gene>
<dbReference type="FunFam" id="3.40.50.720:FF:000147">
    <property type="entry name" value="Reticulon-4-interacting protein 1 homolog, mitochondrial"/>
    <property type="match status" value="1"/>
</dbReference>
<dbReference type="SMART" id="SM00829">
    <property type="entry name" value="PKS_ER"/>
    <property type="match status" value="1"/>
</dbReference>
<dbReference type="InterPro" id="IPR011032">
    <property type="entry name" value="GroES-like_sf"/>
</dbReference>
<comment type="similarity">
    <text evidence="4">Belongs to the zinc-containing alcohol dehydrogenase family. Quinone oxidoreductase subfamily.</text>
</comment>
<dbReference type="InterPro" id="IPR020843">
    <property type="entry name" value="ER"/>
</dbReference>
<evidence type="ECO:0000256" key="17">
    <source>
        <dbReference type="ARBA" id="ARBA00071154"/>
    </source>
</evidence>
<keyword evidence="8" id="KW-0524">Neurogenesis</keyword>
<dbReference type="InterPro" id="IPR036291">
    <property type="entry name" value="NAD(P)-bd_dom_sf"/>
</dbReference>
<dbReference type="EMBL" id="RQTK01000032">
    <property type="protein sequence ID" value="RUS90443.1"/>
    <property type="molecule type" value="Genomic_DNA"/>
</dbReference>
<dbReference type="GO" id="GO:0005741">
    <property type="term" value="C:mitochondrial outer membrane"/>
    <property type="evidence" value="ECO:0007669"/>
    <property type="project" value="UniProtKB-SubCell"/>
</dbReference>
<comment type="catalytic activity">
    <reaction evidence="15">
        <text>3-demethylubiquinone-10 + NADH + 2 H(+) = 3-demethylubiquinol-10 + NAD(+)</text>
        <dbReference type="Rhea" id="RHEA:83243"/>
        <dbReference type="ChEBI" id="CHEBI:15378"/>
        <dbReference type="ChEBI" id="CHEBI:57540"/>
        <dbReference type="ChEBI" id="CHEBI:57945"/>
        <dbReference type="ChEBI" id="CHEBI:64182"/>
        <dbReference type="ChEBI" id="CHEBI:231824"/>
    </reaction>
</comment>
<sequence>MCSPHAMFVMSLKGALSQKTFSRFWCHAQRRFYSANAIKMSAWQVYEYGGLDQLSLSTTARAATIKHPTEMLVKIHAASINPLDIRMMAGYGRNLLNVMRKQRDTLNHGTEFPLTLGRDFSGTVVEVGRRITRFKVGDEVWGAIGAFRPGTHAEYTLTSQSEISKKPSNLTHVEAASVPYVAATTWAALKTVGQLDHTKVHGQRILVLAGSGGIGTFAIQLAKAWGMHVTTTCSSDAAELVASLGADDVIDYTRTQVWSELQHREKFEYILDPLGGEVTDKAAKFLSPWKNSKLITLNFPLLKNSDEMGVVPGLFKSAISAGFATLKGLQSGGSVRWAAFNPNGQALDTVRRLVEQDKIRPVVQKVYPFLEAQSAYKTVNEGHLRGKVVLDLKPA</sequence>
<evidence type="ECO:0000256" key="7">
    <source>
        <dbReference type="ARBA" id="ARBA00022857"/>
    </source>
</evidence>
<evidence type="ECO:0000256" key="14">
    <source>
        <dbReference type="ARBA" id="ARBA00050566"/>
    </source>
</evidence>
<comment type="catalytic activity">
    <reaction evidence="16">
        <text>a 3-demethylubiquinone + NADPH + 2 H(+) = a 3-demethylubiquinol + NADP(+)</text>
        <dbReference type="Rhea" id="RHEA:83239"/>
        <dbReference type="Rhea" id="RHEA-COMP:10914"/>
        <dbReference type="Rhea" id="RHEA-COMP:19654"/>
        <dbReference type="ChEBI" id="CHEBI:15378"/>
        <dbReference type="ChEBI" id="CHEBI:57783"/>
        <dbReference type="ChEBI" id="CHEBI:58349"/>
        <dbReference type="ChEBI" id="CHEBI:84422"/>
        <dbReference type="ChEBI" id="CHEBI:231825"/>
    </reaction>
</comment>
<dbReference type="STRING" id="188477.A0A433U9G1"/>
<keyword evidence="6" id="KW-1000">Mitochondrion outer membrane</keyword>
<keyword evidence="7" id="KW-0521">NADP</keyword>
<dbReference type="InterPro" id="IPR050700">
    <property type="entry name" value="YIM1/Zinc_Alcohol_DH_Fams"/>
</dbReference>
<dbReference type="FunFam" id="3.90.180.10:FF:000009">
    <property type="entry name" value="Reticulon-4-interacting protein 1, mitochondrial"/>
    <property type="match status" value="1"/>
</dbReference>
<dbReference type="InterPro" id="IPR002364">
    <property type="entry name" value="Quin_OxRdtase/zeta-crystal_CS"/>
</dbReference>
<dbReference type="Proteomes" id="UP000271974">
    <property type="component" value="Unassembled WGS sequence"/>
</dbReference>
<dbReference type="Gene3D" id="3.40.50.720">
    <property type="entry name" value="NAD(P)-binding Rossmann-like Domain"/>
    <property type="match status" value="1"/>
</dbReference>
<evidence type="ECO:0000256" key="12">
    <source>
        <dbReference type="ARBA" id="ARBA00023136"/>
    </source>
</evidence>
<evidence type="ECO:0000256" key="6">
    <source>
        <dbReference type="ARBA" id="ARBA00022787"/>
    </source>
</evidence>
<evidence type="ECO:0000256" key="1">
    <source>
        <dbReference type="ARBA" id="ARBA00004294"/>
    </source>
</evidence>
<evidence type="ECO:0000256" key="2">
    <source>
        <dbReference type="ARBA" id="ARBA00004305"/>
    </source>
</evidence>
<dbReference type="CDD" id="cd08248">
    <property type="entry name" value="RTN4I1"/>
    <property type="match status" value="1"/>
</dbReference>
<dbReference type="PROSITE" id="PS01162">
    <property type="entry name" value="QOR_ZETA_CRYSTAL"/>
    <property type="match status" value="1"/>
</dbReference>
<name>A0A433U9G1_ELYCH</name>
<feature type="domain" description="Enoyl reductase (ER)" evidence="18">
    <location>
        <begin position="49"/>
        <end position="390"/>
    </location>
</feature>
<comment type="catalytic activity">
    <reaction evidence="13">
        <text>3-demethylubiquinone-10 + NADPH + 2 H(+) = 3-demethylubiquinol-10 + NADP(+)</text>
        <dbReference type="Rhea" id="RHEA:83247"/>
        <dbReference type="ChEBI" id="CHEBI:15378"/>
        <dbReference type="ChEBI" id="CHEBI:57783"/>
        <dbReference type="ChEBI" id="CHEBI:58349"/>
        <dbReference type="ChEBI" id="CHEBI:64182"/>
        <dbReference type="ChEBI" id="CHEBI:231824"/>
    </reaction>
</comment>
<dbReference type="GO" id="GO:0000166">
    <property type="term" value="F:nucleotide binding"/>
    <property type="evidence" value="ECO:0007669"/>
    <property type="project" value="UniProtKB-KW"/>
</dbReference>
<dbReference type="GO" id="GO:0016491">
    <property type="term" value="F:oxidoreductase activity"/>
    <property type="evidence" value="ECO:0007669"/>
    <property type="project" value="UniProtKB-KW"/>
</dbReference>
<evidence type="ECO:0000256" key="8">
    <source>
        <dbReference type="ARBA" id="ARBA00022902"/>
    </source>
</evidence>
<dbReference type="Gene3D" id="3.90.180.10">
    <property type="entry name" value="Medium-chain alcohol dehydrogenases, catalytic domain"/>
    <property type="match status" value="1"/>
</dbReference>
<keyword evidence="10" id="KW-0560">Oxidoreductase</keyword>
<reference evidence="19 20" key="1">
    <citation type="submission" date="2019-01" db="EMBL/GenBank/DDBJ databases">
        <title>A draft genome assembly of the solar-powered sea slug Elysia chlorotica.</title>
        <authorList>
            <person name="Cai H."/>
            <person name="Li Q."/>
            <person name="Fang X."/>
            <person name="Li J."/>
            <person name="Curtis N.E."/>
            <person name="Altenburger A."/>
            <person name="Shibata T."/>
            <person name="Feng M."/>
            <person name="Maeda T."/>
            <person name="Schwartz J.A."/>
            <person name="Shigenobu S."/>
            <person name="Lundholm N."/>
            <person name="Nishiyama T."/>
            <person name="Yang H."/>
            <person name="Hasebe M."/>
            <person name="Li S."/>
            <person name="Pierce S.K."/>
            <person name="Wang J."/>
        </authorList>
    </citation>
    <scope>NUCLEOTIDE SEQUENCE [LARGE SCALE GENOMIC DNA]</scope>
    <source>
        <strain evidence="19">EC2010</strain>
        <tissue evidence="19">Whole organism of an adult</tissue>
    </source>
</reference>
<dbReference type="Pfam" id="PF08240">
    <property type="entry name" value="ADH_N"/>
    <property type="match status" value="1"/>
</dbReference>
<evidence type="ECO:0000256" key="10">
    <source>
        <dbReference type="ARBA" id="ARBA00023002"/>
    </source>
</evidence>
<dbReference type="AlphaFoldDB" id="A0A433U9G1"/>
<comment type="subcellular location">
    <subcellularLocation>
        <location evidence="2">Mitochondrion matrix</location>
    </subcellularLocation>
    <subcellularLocation>
        <location evidence="1">Mitochondrion outer membrane</location>
    </subcellularLocation>
</comment>
<evidence type="ECO:0000256" key="9">
    <source>
        <dbReference type="ARBA" id="ARBA00022946"/>
    </source>
</evidence>
<dbReference type="Pfam" id="PF13602">
    <property type="entry name" value="ADH_zinc_N_2"/>
    <property type="match status" value="1"/>
</dbReference>